<dbReference type="SUPFAM" id="SSF51445">
    <property type="entry name" value="(Trans)glycosidases"/>
    <property type="match status" value="1"/>
</dbReference>
<keyword evidence="7" id="KW-1185">Reference proteome</keyword>
<keyword evidence="2 3" id="KW-0326">Glycosidase</keyword>
<evidence type="ECO:0000256" key="2">
    <source>
        <dbReference type="ARBA" id="ARBA00023295"/>
    </source>
</evidence>
<dbReference type="EMBL" id="MBTA01000028">
    <property type="protein sequence ID" value="RKD13257.1"/>
    <property type="molecule type" value="Genomic_DNA"/>
</dbReference>
<reference evidence="6 7" key="1">
    <citation type="submission" date="2016-07" db="EMBL/GenBank/DDBJ databases">
        <title>Genome of Pelobium manganitolerans.</title>
        <authorList>
            <person name="Wu S."/>
            <person name="Wang G."/>
        </authorList>
    </citation>
    <scope>NUCLEOTIDE SEQUENCE [LARGE SCALE GENOMIC DNA]</scope>
    <source>
        <strain evidence="6 7">YS-25</strain>
    </source>
</reference>
<feature type="signal peptide" evidence="4">
    <location>
        <begin position="1"/>
        <end position="22"/>
    </location>
</feature>
<dbReference type="PANTHER" id="PTHR34142:SF1">
    <property type="entry name" value="GLYCOSIDE HYDROLASE FAMILY 5 DOMAIN-CONTAINING PROTEIN"/>
    <property type="match status" value="1"/>
</dbReference>
<dbReference type="PANTHER" id="PTHR34142">
    <property type="entry name" value="ENDO-BETA-1,4-GLUCANASE A"/>
    <property type="match status" value="1"/>
</dbReference>
<proteinExistence type="inferred from homology"/>
<organism evidence="6 7">
    <name type="scientific">Pelobium manganitolerans</name>
    <dbReference type="NCBI Taxonomy" id="1842495"/>
    <lineage>
        <taxon>Bacteria</taxon>
        <taxon>Pseudomonadati</taxon>
        <taxon>Bacteroidota</taxon>
        <taxon>Sphingobacteriia</taxon>
        <taxon>Sphingobacteriales</taxon>
        <taxon>Sphingobacteriaceae</taxon>
        <taxon>Pelobium</taxon>
    </lineage>
</organism>
<feature type="chain" id="PRO_5019374107" evidence="4">
    <location>
        <begin position="23"/>
        <end position="324"/>
    </location>
</feature>
<dbReference type="Pfam" id="PF00150">
    <property type="entry name" value="Cellulase"/>
    <property type="match status" value="1"/>
</dbReference>
<gene>
    <name evidence="6" type="ORF">BCY91_10610</name>
</gene>
<dbReference type="GO" id="GO:0000272">
    <property type="term" value="P:polysaccharide catabolic process"/>
    <property type="evidence" value="ECO:0007669"/>
    <property type="project" value="InterPro"/>
</dbReference>
<protein>
    <submittedName>
        <fullName evidence="6">Glycosyl hydrolase family 5</fullName>
    </submittedName>
</protein>
<evidence type="ECO:0000313" key="7">
    <source>
        <dbReference type="Proteomes" id="UP000283433"/>
    </source>
</evidence>
<keyword evidence="1 3" id="KW-0378">Hydrolase</keyword>
<evidence type="ECO:0000259" key="5">
    <source>
        <dbReference type="Pfam" id="PF00150"/>
    </source>
</evidence>
<keyword evidence="4" id="KW-0732">Signal</keyword>
<dbReference type="InterPro" id="IPR001547">
    <property type="entry name" value="Glyco_hydro_5"/>
</dbReference>
<comment type="caution">
    <text evidence="6">The sequence shown here is derived from an EMBL/GenBank/DDBJ whole genome shotgun (WGS) entry which is preliminary data.</text>
</comment>
<evidence type="ECO:0000256" key="1">
    <source>
        <dbReference type="ARBA" id="ARBA00022801"/>
    </source>
</evidence>
<name>A0A419S2Q9_9SPHI</name>
<evidence type="ECO:0000256" key="3">
    <source>
        <dbReference type="RuleBase" id="RU361153"/>
    </source>
</evidence>
<accession>A0A419S2Q9</accession>
<dbReference type="GO" id="GO:0004553">
    <property type="term" value="F:hydrolase activity, hydrolyzing O-glycosyl compounds"/>
    <property type="evidence" value="ECO:0007669"/>
    <property type="project" value="InterPro"/>
</dbReference>
<evidence type="ECO:0000256" key="4">
    <source>
        <dbReference type="SAM" id="SignalP"/>
    </source>
</evidence>
<feature type="domain" description="Glycoside hydrolase family 5" evidence="5">
    <location>
        <begin position="40"/>
        <end position="287"/>
    </location>
</feature>
<dbReference type="AlphaFoldDB" id="A0A419S2Q9"/>
<dbReference type="Gene3D" id="3.20.20.80">
    <property type="entry name" value="Glycosidases"/>
    <property type="match status" value="1"/>
</dbReference>
<comment type="similarity">
    <text evidence="3">Belongs to the glycosyl hydrolase 5 (cellulase A) family.</text>
</comment>
<dbReference type="InterPro" id="IPR017853">
    <property type="entry name" value="GH"/>
</dbReference>
<evidence type="ECO:0000313" key="6">
    <source>
        <dbReference type="EMBL" id="RKD13257.1"/>
    </source>
</evidence>
<sequence length="324" mass="37367">MMVKNILLTVYYVLCISLFAGAQENCNSTSQLMVKGRHILNAKDEPVQLRGLSFSWSVWQGKKYYNKNVVDWLKRDFNATLVRLSMAVQPKGGYLDKPNEQKALITEIADYAISKDLYVIIDWHDHHAEQHLEQAKAFFNEMAQRYAGEPSVIYEIWNEPEKQSWLTVKNYATEVIASIREHDPCNLIVVGSPHWDQDVDMVTENPITGFNNIAYSFHFYASDNYHQDELRNRAQKAIDKGLPLFVTEWGVGEADGDGKFDLRKTEEWVSWMEKNKLSWANWNITDKKETTAILKPGASIHGGWLEKHLTPAGRYIRELLRGLN</sequence>
<dbReference type="Proteomes" id="UP000283433">
    <property type="component" value="Unassembled WGS sequence"/>
</dbReference>